<dbReference type="Gene3D" id="1.20.950.20">
    <property type="entry name" value="Transmembrane di-heme cytochromes, Chain C"/>
    <property type="match status" value="1"/>
</dbReference>
<keyword evidence="1" id="KW-1133">Transmembrane helix</keyword>
<dbReference type="AlphaFoldDB" id="A0A421BMD5"/>
<keyword evidence="1" id="KW-0812">Transmembrane</keyword>
<reference evidence="2 3" key="1">
    <citation type="submission" date="2018-10" db="EMBL/GenBank/DDBJ databases">
        <title>Rhodobacter sp . BO-81.</title>
        <authorList>
            <person name="Im W.T."/>
        </authorList>
    </citation>
    <scope>NUCLEOTIDE SEQUENCE [LARGE SCALE GENOMIC DNA]</scope>
    <source>
        <strain evidence="2 3">BO-81</strain>
    </source>
</reference>
<dbReference type="InterPro" id="IPR036197">
    <property type="entry name" value="NarG-like_sf"/>
</dbReference>
<protein>
    <submittedName>
        <fullName evidence="2">Nitrate reductase</fullName>
    </submittedName>
</protein>
<evidence type="ECO:0000313" key="3">
    <source>
        <dbReference type="Proteomes" id="UP000279673"/>
    </source>
</evidence>
<dbReference type="RefSeq" id="WP_121534062.1">
    <property type="nucleotide sequence ID" value="NZ_RCHI01000012.1"/>
</dbReference>
<keyword evidence="3" id="KW-1185">Reference proteome</keyword>
<feature type="transmembrane region" description="Helical" evidence="1">
    <location>
        <begin position="12"/>
        <end position="33"/>
    </location>
</feature>
<dbReference type="Proteomes" id="UP000279673">
    <property type="component" value="Unassembled WGS sequence"/>
</dbReference>
<feature type="transmembrane region" description="Helical" evidence="1">
    <location>
        <begin position="174"/>
        <end position="200"/>
    </location>
</feature>
<sequence length="217" mass="24747">MTLLDFARGPALQGAAFIFVVGMVWRALGLLLLHRNTPLSRNRDNHLARHGFRTVLSRFIPAPVFERRVSFQYVAGWIWHLGFFVVLLFFKIHVMFFQGLLGFGWPTLPNGVVVAVAGITLGVLLWLLGRRIVNPVLRYISTFNDYSSLVVTMLPFITGFLAFAHYGFAYETMLALHILSISLLLVWFPFSKLIHVITLLPSRYILGVKFWRRGVQA</sequence>
<feature type="transmembrane region" description="Helical" evidence="1">
    <location>
        <begin position="149"/>
        <end position="168"/>
    </location>
</feature>
<name>A0A421BMD5_9RHOB</name>
<dbReference type="SUPFAM" id="SSF103501">
    <property type="entry name" value="Respiratory nitrate reductase 1 gamma chain"/>
    <property type="match status" value="1"/>
</dbReference>
<feature type="transmembrane region" description="Helical" evidence="1">
    <location>
        <begin position="77"/>
        <end position="96"/>
    </location>
</feature>
<proteinExistence type="predicted"/>
<dbReference type="EMBL" id="RCHI01000012">
    <property type="protein sequence ID" value="RLL64077.1"/>
    <property type="molecule type" value="Genomic_DNA"/>
</dbReference>
<organism evidence="2 3">
    <name type="scientific">Paenirhodobacter hankyongi</name>
    <dbReference type="NCBI Taxonomy" id="2294033"/>
    <lineage>
        <taxon>Bacteria</taxon>
        <taxon>Pseudomonadati</taxon>
        <taxon>Pseudomonadota</taxon>
        <taxon>Alphaproteobacteria</taxon>
        <taxon>Rhodobacterales</taxon>
        <taxon>Rhodobacter group</taxon>
        <taxon>Paenirhodobacter</taxon>
    </lineage>
</organism>
<feature type="transmembrane region" description="Helical" evidence="1">
    <location>
        <begin position="108"/>
        <end position="128"/>
    </location>
</feature>
<evidence type="ECO:0000256" key="1">
    <source>
        <dbReference type="SAM" id="Phobius"/>
    </source>
</evidence>
<accession>A0A421BMD5</accession>
<gene>
    <name evidence="2" type="ORF">DYS74_12685</name>
</gene>
<evidence type="ECO:0000313" key="2">
    <source>
        <dbReference type="EMBL" id="RLL64077.1"/>
    </source>
</evidence>
<comment type="caution">
    <text evidence="2">The sequence shown here is derived from an EMBL/GenBank/DDBJ whole genome shotgun (WGS) entry which is preliminary data.</text>
</comment>
<keyword evidence="1" id="KW-0472">Membrane</keyword>